<accession>A0AAE9ZB46</accession>
<dbReference type="RefSeq" id="WP_274493204.1">
    <property type="nucleotide sequence ID" value="NZ_CP118166.1"/>
</dbReference>
<organism evidence="2 3">
    <name type="scientific">Hyphococcus flavus</name>
    <dbReference type="NCBI Taxonomy" id="1866326"/>
    <lineage>
        <taxon>Bacteria</taxon>
        <taxon>Pseudomonadati</taxon>
        <taxon>Pseudomonadota</taxon>
        <taxon>Alphaproteobacteria</taxon>
        <taxon>Parvularculales</taxon>
        <taxon>Parvularculaceae</taxon>
        <taxon>Hyphococcus</taxon>
    </lineage>
</organism>
<keyword evidence="1" id="KW-0472">Membrane</keyword>
<keyword evidence="1" id="KW-0812">Transmembrane</keyword>
<gene>
    <name evidence="2" type="ORF">PUV54_15375</name>
</gene>
<evidence type="ECO:0000313" key="3">
    <source>
        <dbReference type="Proteomes" id="UP001214043"/>
    </source>
</evidence>
<sequence length="129" mass="13984">MTGNLLLDSLVSLGAIGLMVLLAWVMFRAPLKPVTEEEAAERLRFDEPDFKPVSWLIDEKGRAAFAEGEDGDYALVSRLGVDLVTRRYPAIAVNAAEEGGALVLKPLDPGSSTVRLHTADAATWARKFS</sequence>
<keyword evidence="3" id="KW-1185">Reference proteome</keyword>
<reference evidence="2" key="1">
    <citation type="submission" date="2023-02" db="EMBL/GenBank/DDBJ databases">
        <title>Genome sequence of Hyphococcus flavus.</title>
        <authorList>
            <person name="Rong J.-C."/>
            <person name="Zhao Q."/>
            <person name="Yi M."/>
            <person name="Wu J.-Y."/>
        </authorList>
    </citation>
    <scope>NUCLEOTIDE SEQUENCE</scope>
    <source>
        <strain evidence="2">MCCC 1K03223</strain>
    </source>
</reference>
<dbReference type="EMBL" id="CP118166">
    <property type="protein sequence ID" value="WDI31329.1"/>
    <property type="molecule type" value="Genomic_DNA"/>
</dbReference>
<dbReference type="KEGG" id="hfl:PUV54_15375"/>
<dbReference type="AlphaFoldDB" id="A0AAE9ZB46"/>
<proteinExistence type="predicted"/>
<keyword evidence="1" id="KW-1133">Transmembrane helix</keyword>
<protein>
    <submittedName>
        <fullName evidence="2">Uncharacterized protein</fullName>
    </submittedName>
</protein>
<feature type="transmembrane region" description="Helical" evidence="1">
    <location>
        <begin position="6"/>
        <end position="27"/>
    </location>
</feature>
<name>A0AAE9ZB46_9PROT</name>
<dbReference type="Proteomes" id="UP001214043">
    <property type="component" value="Chromosome"/>
</dbReference>
<evidence type="ECO:0000313" key="2">
    <source>
        <dbReference type="EMBL" id="WDI31329.1"/>
    </source>
</evidence>
<evidence type="ECO:0000256" key="1">
    <source>
        <dbReference type="SAM" id="Phobius"/>
    </source>
</evidence>